<keyword evidence="3" id="KW-1185">Reference proteome</keyword>
<dbReference type="RefSeq" id="WP_025705941.1">
    <property type="nucleotide sequence ID" value="NZ_CP009287.1"/>
</dbReference>
<dbReference type="eggNOG" id="ENOG502ZT7C">
    <property type="taxonomic scope" value="Bacteria"/>
</dbReference>
<dbReference type="Pfam" id="PF12645">
    <property type="entry name" value="HTH_16"/>
    <property type="match status" value="1"/>
</dbReference>
<evidence type="ECO:0000313" key="2">
    <source>
        <dbReference type="EMBL" id="AIQ70333.1"/>
    </source>
</evidence>
<dbReference type="InterPro" id="IPR013325">
    <property type="entry name" value="RNA_pol_sigma_r2"/>
</dbReference>
<dbReference type="GO" id="GO:0006352">
    <property type="term" value="P:DNA-templated transcription initiation"/>
    <property type="evidence" value="ECO:0007669"/>
    <property type="project" value="InterPro"/>
</dbReference>
<keyword evidence="2" id="KW-0240">DNA-directed RNA polymerase</keyword>
<dbReference type="OrthoDB" id="1856222at2"/>
<dbReference type="HOGENOM" id="CLU_190571_1_1_9"/>
<proteinExistence type="predicted"/>
<dbReference type="AlphaFoldDB" id="A0A089MFR6"/>
<organism evidence="2 3">
    <name type="scientific">Paenibacillus graminis</name>
    <dbReference type="NCBI Taxonomy" id="189425"/>
    <lineage>
        <taxon>Bacteria</taxon>
        <taxon>Bacillati</taxon>
        <taxon>Bacillota</taxon>
        <taxon>Bacilli</taxon>
        <taxon>Bacillales</taxon>
        <taxon>Paenibacillaceae</taxon>
        <taxon>Paenibacillus</taxon>
    </lineage>
</organism>
<reference evidence="2 3" key="1">
    <citation type="submission" date="2014-08" db="EMBL/GenBank/DDBJ databases">
        <title>Comparative genomics of the Paenibacillus odorifer group.</title>
        <authorList>
            <person name="den Bakker H.C."/>
            <person name="Tsai Y.-C."/>
            <person name="Martin N."/>
            <person name="Korlach J."/>
            <person name="Wiedmann M."/>
        </authorList>
    </citation>
    <scope>NUCLEOTIDE SEQUENCE [LARGE SCALE GENOMIC DNA]</scope>
    <source>
        <strain evidence="2 3">DSM 15220</strain>
    </source>
</reference>
<evidence type="ECO:0000259" key="1">
    <source>
        <dbReference type="Pfam" id="PF12645"/>
    </source>
</evidence>
<dbReference type="Proteomes" id="UP000029500">
    <property type="component" value="Chromosome"/>
</dbReference>
<dbReference type="InterPro" id="IPR024760">
    <property type="entry name" value="HTH_dom_conjug_TS-like"/>
</dbReference>
<accession>A0A089MFR6</accession>
<keyword evidence="2" id="KW-0804">Transcription</keyword>
<evidence type="ECO:0000313" key="3">
    <source>
        <dbReference type="Proteomes" id="UP000029500"/>
    </source>
</evidence>
<dbReference type="SUPFAM" id="SSF88946">
    <property type="entry name" value="Sigma2 domain of RNA polymerase sigma factors"/>
    <property type="match status" value="1"/>
</dbReference>
<sequence>MREVVELINLSQKGDKQAEAELIKRYEGLIYKLSWHNGIYSEDCKQQLILEFILVVRRFDLTRYLKVLE</sequence>
<name>A0A089MFR6_9BACL</name>
<dbReference type="EMBL" id="CP009287">
    <property type="protein sequence ID" value="AIQ70333.1"/>
    <property type="molecule type" value="Genomic_DNA"/>
</dbReference>
<dbReference type="KEGG" id="pgm:PGRAT_23840"/>
<gene>
    <name evidence="2" type="ORF">PGRAT_23840</name>
</gene>
<dbReference type="GO" id="GO:0000428">
    <property type="term" value="C:DNA-directed RNA polymerase complex"/>
    <property type="evidence" value="ECO:0007669"/>
    <property type="project" value="UniProtKB-KW"/>
</dbReference>
<dbReference type="GO" id="GO:0003700">
    <property type="term" value="F:DNA-binding transcription factor activity"/>
    <property type="evidence" value="ECO:0007669"/>
    <property type="project" value="InterPro"/>
</dbReference>
<feature type="domain" description="Helix-turn-helix conjugative transposon-like" evidence="1">
    <location>
        <begin position="6"/>
        <end position="60"/>
    </location>
</feature>
<protein>
    <submittedName>
        <fullName evidence="2">DNA-directed RNA polymerase</fullName>
    </submittedName>
</protein>